<gene>
    <name evidence="2" type="ORF">MBHS_04607</name>
</gene>
<proteinExistence type="predicted"/>
<feature type="chain" id="PRO_5014776950" description="DUF1287 domain-containing protein" evidence="1">
    <location>
        <begin position="28"/>
        <end position="212"/>
    </location>
</feature>
<evidence type="ECO:0000313" key="2">
    <source>
        <dbReference type="EMBL" id="SEH08715.1"/>
    </source>
</evidence>
<keyword evidence="1" id="KW-0732">Signal</keyword>
<evidence type="ECO:0008006" key="4">
    <source>
        <dbReference type="Google" id="ProtNLM"/>
    </source>
</evidence>
<reference evidence="2 3" key="1">
    <citation type="submission" date="2016-10" db="EMBL/GenBank/DDBJ databases">
        <authorList>
            <person name="de Groot N.N."/>
        </authorList>
    </citation>
    <scope>NUCLEOTIDE SEQUENCE [LARGE SCALE GENOMIC DNA]</scope>
    <source>
        <strain evidence="2">MBHS1</strain>
    </source>
</reference>
<dbReference type="PIRSF" id="PIRSF011444">
    <property type="entry name" value="DUF1287"/>
    <property type="match status" value="1"/>
</dbReference>
<dbReference type="AlphaFoldDB" id="A0A1H6FI38"/>
<evidence type="ECO:0000313" key="3">
    <source>
        <dbReference type="Proteomes" id="UP000236724"/>
    </source>
</evidence>
<organism evidence="2 3">
    <name type="scientific">Candidatus Venteria ishoeyi</name>
    <dbReference type="NCBI Taxonomy" id="1899563"/>
    <lineage>
        <taxon>Bacteria</taxon>
        <taxon>Pseudomonadati</taxon>
        <taxon>Pseudomonadota</taxon>
        <taxon>Gammaproteobacteria</taxon>
        <taxon>Thiotrichales</taxon>
        <taxon>Thiotrichaceae</taxon>
        <taxon>Venteria</taxon>
    </lineage>
</organism>
<feature type="signal peptide" evidence="1">
    <location>
        <begin position="1"/>
        <end position="27"/>
    </location>
</feature>
<protein>
    <recommendedName>
        <fullName evidence="4">DUF1287 domain-containing protein</fullName>
    </recommendedName>
</protein>
<sequence>MMQLKTRQHHALWFWFFCLPLIGTCHAETATVAVVNPDIQSMIQGAVAQIGKTRFYDGAYRKLQYPGGDIPLETGVCTDVVIRALRQVDIDLQVLVHQDMRKAFAHYPNNWGLKTTDRNIDHRRVPNLQTFFKRQGKALPVTQNPADYKPGDLVTWRLPSNLLHIGIVSNYQSRDEQHLLILHNIGAGTQMEDVLFEFEITGHYRYFPLMGK</sequence>
<dbReference type="Pfam" id="PF06940">
    <property type="entry name" value="DUF1287"/>
    <property type="match status" value="1"/>
</dbReference>
<accession>A0A1H6FI38</accession>
<dbReference type="InterPro" id="IPR009706">
    <property type="entry name" value="DUF1287"/>
</dbReference>
<keyword evidence="3" id="KW-1185">Reference proteome</keyword>
<dbReference type="Proteomes" id="UP000236724">
    <property type="component" value="Unassembled WGS sequence"/>
</dbReference>
<name>A0A1H6FI38_9GAMM</name>
<evidence type="ECO:0000256" key="1">
    <source>
        <dbReference type="SAM" id="SignalP"/>
    </source>
</evidence>
<dbReference type="EMBL" id="FMSV02000556">
    <property type="protein sequence ID" value="SEH08715.1"/>
    <property type="molecule type" value="Genomic_DNA"/>
</dbReference>